<dbReference type="AlphaFoldDB" id="A0A9W7CUS9"/>
<name>A0A9W7CUS9_9STRA</name>
<evidence type="ECO:0000313" key="2">
    <source>
        <dbReference type="Proteomes" id="UP001165121"/>
    </source>
</evidence>
<dbReference type="EMBL" id="BSXT01001644">
    <property type="protein sequence ID" value="GMF44084.1"/>
    <property type="molecule type" value="Genomic_DNA"/>
</dbReference>
<protein>
    <submittedName>
        <fullName evidence="1">Unnamed protein product</fullName>
    </submittedName>
</protein>
<accession>A0A9W7CUS9</accession>
<proteinExistence type="predicted"/>
<gene>
    <name evidence="1" type="ORF">Pfra01_001519400</name>
</gene>
<organism evidence="1 2">
    <name type="scientific">Phytophthora fragariaefolia</name>
    <dbReference type="NCBI Taxonomy" id="1490495"/>
    <lineage>
        <taxon>Eukaryota</taxon>
        <taxon>Sar</taxon>
        <taxon>Stramenopiles</taxon>
        <taxon>Oomycota</taxon>
        <taxon>Peronosporomycetes</taxon>
        <taxon>Peronosporales</taxon>
        <taxon>Peronosporaceae</taxon>
        <taxon>Phytophthora</taxon>
    </lineage>
</organism>
<comment type="caution">
    <text evidence="1">The sequence shown here is derived from an EMBL/GenBank/DDBJ whole genome shotgun (WGS) entry which is preliminary data.</text>
</comment>
<dbReference type="OrthoDB" id="115273at2759"/>
<sequence length="138" mass="16133">MTEGDNVPPVEALAMVCRRLSDASKLFPIASEFGRSTAAYSRVFAATVQIMYENHRERLYFHDALIKERIDEYCDVTHASRSSYSSTFPDFRIDWHWSALNWHTSVLNRVRLPIVVHRYRTDLVLEREYSSAMIGFRI</sequence>
<keyword evidence="2" id="KW-1185">Reference proteome</keyword>
<reference evidence="1" key="1">
    <citation type="submission" date="2023-04" db="EMBL/GenBank/DDBJ databases">
        <title>Phytophthora fragariaefolia NBRC 109709.</title>
        <authorList>
            <person name="Ichikawa N."/>
            <person name="Sato H."/>
            <person name="Tonouchi N."/>
        </authorList>
    </citation>
    <scope>NUCLEOTIDE SEQUENCE</scope>
    <source>
        <strain evidence="1">NBRC 109709</strain>
    </source>
</reference>
<evidence type="ECO:0000313" key="1">
    <source>
        <dbReference type="EMBL" id="GMF44084.1"/>
    </source>
</evidence>
<dbReference type="Proteomes" id="UP001165121">
    <property type="component" value="Unassembled WGS sequence"/>
</dbReference>